<protein>
    <submittedName>
        <fullName evidence="6">LysR family transcriptional regulator</fullName>
    </submittedName>
</protein>
<dbReference type="GO" id="GO:0003700">
    <property type="term" value="F:DNA-binding transcription factor activity"/>
    <property type="evidence" value="ECO:0007669"/>
    <property type="project" value="InterPro"/>
</dbReference>
<dbReference type="GO" id="GO:0032993">
    <property type="term" value="C:protein-DNA complex"/>
    <property type="evidence" value="ECO:0007669"/>
    <property type="project" value="TreeGrafter"/>
</dbReference>
<evidence type="ECO:0000259" key="5">
    <source>
        <dbReference type="PROSITE" id="PS50931"/>
    </source>
</evidence>
<dbReference type="CDD" id="cd05466">
    <property type="entry name" value="PBP2_LTTR_substrate"/>
    <property type="match status" value="1"/>
</dbReference>
<dbReference type="Pfam" id="PF03466">
    <property type="entry name" value="LysR_substrate"/>
    <property type="match status" value="1"/>
</dbReference>
<dbReference type="RefSeq" id="WP_080633333.1">
    <property type="nucleotide sequence ID" value="NZ_CACRUH010000058.1"/>
</dbReference>
<comment type="caution">
    <text evidence="6">The sequence shown here is derived from an EMBL/GenBank/DDBJ whole genome shotgun (WGS) entry which is preliminary data.</text>
</comment>
<dbReference type="InterPro" id="IPR036390">
    <property type="entry name" value="WH_DNA-bd_sf"/>
</dbReference>
<accession>A0A374P6C6</accession>
<feature type="domain" description="HTH lysR-type" evidence="5">
    <location>
        <begin position="5"/>
        <end position="62"/>
    </location>
</feature>
<proteinExistence type="inferred from homology"/>
<evidence type="ECO:0000256" key="4">
    <source>
        <dbReference type="ARBA" id="ARBA00023163"/>
    </source>
</evidence>
<sequence length="311" mass="35945">MEEGMRIDYLIYFLNVTQTRSINISAKQLYISQQSLSRAIKTLEEEIGAPLLKRHYYGVELTEVGEIVSEYAGRIVKEHYAMRKSLLPYLEPVSEAFTGRLRLGINYHIINEVLHTIVHTFVRQNPGVRFSVSEHSVEWMRQALMDGELDLALFGDWEEENPSLSDSLICEELYRADMLVCVSQKSSLSAKRVIRPEELLTEPLIQYENQSITEKFFKGYGNPRILLETSSTELFRQMVQDGAGYGLTNRLDWQEDYSFAEKSKLSVIPVSHPHAAIRYQLLYRKEDRLSPCLAAFLTIVRKRFALLESHQ</sequence>
<dbReference type="AlphaFoldDB" id="A0A374P6C6"/>
<dbReference type="EMBL" id="QSON01000006">
    <property type="protein sequence ID" value="RGJ03590.1"/>
    <property type="molecule type" value="Genomic_DNA"/>
</dbReference>
<dbReference type="PANTHER" id="PTHR30346">
    <property type="entry name" value="TRANSCRIPTIONAL DUAL REGULATOR HCAR-RELATED"/>
    <property type="match status" value="1"/>
</dbReference>
<dbReference type="Gene3D" id="1.10.10.10">
    <property type="entry name" value="Winged helix-like DNA-binding domain superfamily/Winged helix DNA-binding domain"/>
    <property type="match status" value="1"/>
</dbReference>
<dbReference type="SUPFAM" id="SSF46785">
    <property type="entry name" value="Winged helix' DNA-binding domain"/>
    <property type="match status" value="1"/>
</dbReference>
<dbReference type="InterPro" id="IPR000847">
    <property type="entry name" value="LysR_HTH_N"/>
</dbReference>
<comment type="similarity">
    <text evidence="1">Belongs to the LysR transcriptional regulatory family.</text>
</comment>
<dbReference type="PANTHER" id="PTHR30346:SF9">
    <property type="entry name" value="LYSR FAMILY TRANSCRIPTIONAL REGULATOR"/>
    <property type="match status" value="1"/>
</dbReference>
<keyword evidence="2" id="KW-0805">Transcription regulation</keyword>
<gene>
    <name evidence="6" type="ORF">DXD79_14420</name>
</gene>
<name>A0A374P6C6_9FIRM</name>
<dbReference type="PROSITE" id="PS50931">
    <property type="entry name" value="HTH_LYSR"/>
    <property type="match status" value="1"/>
</dbReference>
<keyword evidence="4" id="KW-0804">Transcription</keyword>
<evidence type="ECO:0000256" key="1">
    <source>
        <dbReference type="ARBA" id="ARBA00009437"/>
    </source>
</evidence>
<reference evidence="6 7" key="1">
    <citation type="submission" date="2018-08" db="EMBL/GenBank/DDBJ databases">
        <title>A genome reference for cultivated species of the human gut microbiota.</title>
        <authorList>
            <person name="Zou Y."/>
            <person name="Xue W."/>
            <person name="Luo G."/>
        </authorList>
    </citation>
    <scope>NUCLEOTIDE SEQUENCE [LARGE SCALE GENOMIC DNA]</scope>
    <source>
        <strain evidence="6 7">TM09-12</strain>
    </source>
</reference>
<dbReference type="Proteomes" id="UP000263014">
    <property type="component" value="Unassembled WGS sequence"/>
</dbReference>
<evidence type="ECO:0000313" key="6">
    <source>
        <dbReference type="EMBL" id="RGJ03590.1"/>
    </source>
</evidence>
<dbReference type="PRINTS" id="PR00039">
    <property type="entry name" value="HTHLYSR"/>
</dbReference>
<dbReference type="InterPro" id="IPR005119">
    <property type="entry name" value="LysR_subst-bd"/>
</dbReference>
<dbReference type="Gene3D" id="3.40.190.290">
    <property type="match status" value="1"/>
</dbReference>
<organism evidence="6 7">
    <name type="scientific">Hungatella hathewayi</name>
    <dbReference type="NCBI Taxonomy" id="154046"/>
    <lineage>
        <taxon>Bacteria</taxon>
        <taxon>Bacillati</taxon>
        <taxon>Bacillota</taxon>
        <taxon>Clostridia</taxon>
        <taxon>Lachnospirales</taxon>
        <taxon>Lachnospiraceae</taxon>
        <taxon>Hungatella</taxon>
    </lineage>
</organism>
<evidence type="ECO:0000256" key="2">
    <source>
        <dbReference type="ARBA" id="ARBA00023015"/>
    </source>
</evidence>
<dbReference type="SUPFAM" id="SSF53850">
    <property type="entry name" value="Periplasmic binding protein-like II"/>
    <property type="match status" value="1"/>
</dbReference>
<keyword evidence="3" id="KW-0238">DNA-binding</keyword>
<dbReference type="InterPro" id="IPR036388">
    <property type="entry name" value="WH-like_DNA-bd_sf"/>
</dbReference>
<dbReference type="GO" id="GO:0003677">
    <property type="term" value="F:DNA binding"/>
    <property type="evidence" value="ECO:0007669"/>
    <property type="project" value="UniProtKB-KW"/>
</dbReference>
<evidence type="ECO:0000256" key="3">
    <source>
        <dbReference type="ARBA" id="ARBA00023125"/>
    </source>
</evidence>
<evidence type="ECO:0000313" key="7">
    <source>
        <dbReference type="Proteomes" id="UP000263014"/>
    </source>
</evidence>
<dbReference type="Pfam" id="PF00126">
    <property type="entry name" value="HTH_1"/>
    <property type="match status" value="1"/>
</dbReference>